<reference evidence="1 2" key="1">
    <citation type="submission" date="2024-08" db="EMBL/GenBank/DDBJ databases">
        <title>Heavy metals resistant antinobacteria isolated from wastewater.</title>
        <authorList>
            <person name="Roman Ponce B."/>
            <person name="Blanco Mercado M.A."/>
            <person name="Avila Aldana I.N."/>
            <person name="Morales Arrieta S."/>
        </authorList>
    </citation>
    <scope>NUCLEOTIDE SEQUENCE [LARGE SCALE GENOMIC DNA]</scope>
    <source>
        <strain evidence="2">sma-1</strain>
    </source>
</reference>
<dbReference type="PROSITE" id="PS51257">
    <property type="entry name" value="PROKAR_LIPOPROTEIN"/>
    <property type="match status" value="1"/>
</dbReference>
<comment type="caution">
    <text evidence="1">The sequence shown here is derived from an EMBL/GenBank/DDBJ whole genome shotgun (WGS) entry which is preliminary data.</text>
</comment>
<name>A0ABV5ER11_9MICO</name>
<protein>
    <submittedName>
        <fullName evidence="1">Uncharacterized protein</fullName>
    </submittedName>
</protein>
<accession>A0ABV5ER11</accession>
<sequence length="323" mass="33166">MRMEMRMLAPLATGAATLLLLAGCASIPLGPPPVREVAAVSDTMSCPDLVLNPLPGAGLVPEDFEVVAVLECANGVTREDADGTVAGNEVRRYEGDLTEFLDAMAAPSDPGPAAVCPAIGYGFRAIWATDAAGRFVPMSFPSTACGGPKEEEPLAALARLEVVDRTFSDTVRVELREATAAGCATRAGVAPLNVLGWAPTETPSAVEVEVSGAMVCVYQADAADALDDAGTPTLIGDGGLFATAFSLDSPEAHVVLTAAAGPATARDCGEAASRFVVLYPRTVTNAVDTPVPVTVELDGCQRIIGTDFRARPASPEVIALLSP</sequence>
<dbReference type="EMBL" id="JBHLHV010000001">
    <property type="protein sequence ID" value="MFB8892400.1"/>
    <property type="molecule type" value="Genomic_DNA"/>
</dbReference>
<dbReference type="RefSeq" id="WP_378717662.1">
    <property type="nucleotide sequence ID" value="NZ_JBHLHV010000001.1"/>
</dbReference>
<keyword evidence="2" id="KW-1185">Reference proteome</keyword>
<proteinExistence type="predicted"/>
<gene>
    <name evidence="1" type="ORF">AB7P39_06020</name>
</gene>
<evidence type="ECO:0000313" key="2">
    <source>
        <dbReference type="Proteomes" id="UP001589643"/>
    </source>
</evidence>
<organism evidence="1 2">
    <name type="scientific">Microbacterium plantarum</name>
    <dbReference type="NCBI Taxonomy" id="1816425"/>
    <lineage>
        <taxon>Bacteria</taxon>
        <taxon>Bacillati</taxon>
        <taxon>Actinomycetota</taxon>
        <taxon>Actinomycetes</taxon>
        <taxon>Micrococcales</taxon>
        <taxon>Microbacteriaceae</taxon>
        <taxon>Microbacterium</taxon>
    </lineage>
</organism>
<dbReference type="Proteomes" id="UP001589643">
    <property type="component" value="Unassembled WGS sequence"/>
</dbReference>
<evidence type="ECO:0000313" key="1">
    <source>
        <dbReference type="EMBL" id="MFB8892400.1"/>
    </source>
</evidence>